<name>A0ACC1QRL6_9HYPO</name>
<organism evidence="1 2">
    <name type="scientific">Lecanicillium saksenae</name>
    <dbReference type="NCBI Taxonomy" id="468837"/>
    <lineage>
        <taxon>Eukaryota</taxon>
        <taxon>Fungi</taxon>
        <taxon>Dikarya</taxon>
        <taxon>Ascomycota</taxon>
        <taxon>Pezizomycotina</taxon>
        <taxon>Sordariomycetes</taxon>
        <taxon>Hypocreomycetidae</taxon>
        <taxon>Hypocreales</taxon>
        <taxon>Cordycipitaceae</taxon>
        <taxon>Lecanicillium</taxon>
    </lineage>
</organism>
<dbReference type="Proteomes" id="UP001148737">
    <property type="component" value="Unassembled WGS sequence"/>
</dbReference>
<proteinExistence type="predicted"/>
<evidence type="ECO:0000313" key="1">
    <source>
        <dbReference type="EMBL" id="KAJ3485183.1"/>
    </source>
</evidence>
<comment type="caution">
    <text evidence="1">The sequence shown here is derived from an EMBL/GenBank/DDBJ whole genome shotgun (WGS) entry which is preliminary data.</text>
</comment>
<sequence length="511" mass="56359">MRLETQHTEESSGHEGMIHPSTYSQAPWHSTSPYTHSPYGDSPMNEYAHFPNYISHGMPSEAISGLPTSLPQPQVAHTGTMTHHHLPMLTTTGTWPSELTAHAQTSAYAIPSNQLVETSSSETCGTKPSDKARRTLTFEQKRAICLLHEKNPKMRQADIGDQFKVERSTVSKVLRNKEQYLRGDVEKDTSSKRNTGKNPNFERTFANYIKNQKGVGIFMSDEDIMNKAHKYARASPNQKAILAKLTPEWLRKFKSTYYLDSPGPVRRASEPTIPERLSMTARFQSISPSSPSGQTSPLSVSPSDDGTQSRGGYGFPYRQFASQSDASLTDNPASSFSSELISPAGVFGYSPDTHSSAFRLDSGFESDSKLRSSYHAMELEYTTRRHNESADSELRTPRNIPVACKQESPVADAIASAHIEGLDGKRSKLSSRPKAQVSRAAPSPEDAQRAAATLLKYLQNLGQSGHDSEYLALMQISQKLHIQPNQPIHPDQRGLARIVESDSDLVTAGAH</sequence>
<reference evidence="1" key="1">
    <citation type="submission" date="2022-07" db="EMBL/GenBank/DDBJ databases">
        <title>Genome Sequence of Lecanicillium saksenae.</title>
        <authorList>
            <person name="Buettner E."/>
        </authorList>
    </citation>
    <scope>NUCLEOTIDE SEQUENCE</scope>
    <source>
        <strain evidence="1">VT-O1</strain>
    </source>
</reference>
<gene>
    <name evidence="1" type="ORF">NLG97_g6874</name>
</gene>
<protein>
    <submittedName>
        <fullName evidence="1">Uncharacterized protein</fullName>
    </submittedName>
</protein>
<accession>A0ACC1QRL6</accession>
<keyword evidence="2" id="KW-1185">Reference proteome</keyword>
<evidence type="ECO:0000313" key="2">
    <source>
        <dbReference type="Proteomes" id="UP001148737"/>
    </source>
</evidence>
<dbReference type="EMBL" id="JANAKD010000975">
    <property type="protein sequence ID" value="KAJ3485183.1"/>
    <property type="molecule type" value="Genomic_DNA"/>
</dbReference>